<evidence type="ECO:0000313" key="3">
    <source>
        <dbReference type="Proteomes" id="UP000276133"/>
    </source>
</evidence>
<organism evidence="2 3">
    <name type="scientific">Brachionus plicatilis</name>
    <name type="common">Marine rotifer</name>
    <name type="synonym">Brachionus muelleri</name>
    <dbReference type="NCBI Taxonomy" id="10195"/>
    <lineage>
        <taxon>Eukaryota</taxon>
        <taxon>Metazoa</taxon>
        <taxon>Spiralia</taxon>
        <taxon>Gnathifera</taxon>
        <taxon>Rotifera</taxon>
        <taxon>Eurotatoria</taxon>
        <taxon>Monogononta</taxon>
        <taxon>Pseudotrocha</taxon>
        <taxon>Ploima</taxon>
        <taxon>Brachionidae</taxon>
        <taxon>Brachionus</taxon>
    </lineage>
</organism>
<name>A0A3M7QLE6_BRAPC</name>
<feature type="compositionally biased region" description="Basic and acidic residues" evidence="1">
    <location>
        <begin position="55"/>
        <end position="69"/>
    </location>
</feature>
<comment type="caution">
    <text evidence="2">The sequence shown here is derived from an EMBL/GenBank/DDBJ whole genome shotgun (WGS) entry which is preliminary data.</text>
</comment>
<evidence type="ECO:0000313" key="2">
    <source>
        <dbReference type="EMBL" id="RNA12109.1"/>
    </source>
</evidence>
<accession>A0A3M7QLE6</accession>
<protein>
    <submittedName>
        <fullName evidence="2">Uncharacterized protein</fullName>
    </submittedName>
</protein>
<proteinExistence type="predicted"/>
<feature type="region of interest" description="Disordered" evidence="1">
    <location>
        <begin position="47"/>
        <end position="69"/>
    </location>
</feature>
<dbReference type="EMBL" id="REGN01005765">
    <property type="protein sequence ID" value="RNA12109.1"/>
    <property type="molecule type" value="Genomic_DNA"/>
</dbReference>
<evidence type="ECO:0000256" key="1">
    <source>
        <dbReference type="SAM" id="MobiDB-lite"/>
    </source>
</evidence>
<dbReference type="Proteomes" id="UP000276133">
    <property type="component" value="Unassembled WGS sequence"/>
</dbReference>
<gene>
    <name evidence="2" type="ORF">BpHYR1_035687</name>
</gene>
<sequence>MIAIIKNIRDKNCSSAYCVSKNGSLRAGIRLSVVKLNVEAKKLKGKAPIPNETCKPSRPDAKKFYKEQN</sequence>
<keyword evidence="3" id="KW-1185">Reference proteome</keyword>
<reference evidence="2 3" key="1">
    <citation type="journal article" date="2018" name="Sci. Rep.">
        <title>Genomic signatures of local adaptation to the degree of environmental predictability in rotifers.</title>
        <authorList>
            <person name="Franch-Gras L."/>
            <person name="Hahn C."/>
            <person name="Garcia-Roger E.M."/>
            <person name="Carmona M.J."/>
            <person name="Serra M."/>
            <person name="Gomez A."/>
        </authorList>
    </citation>
    <scope>NUCLEOTIDE SEQUENCE [LARGE SCALE GENOMIC DNA]</scope>
    <source>
        <strain evidence="2">HYR1</strain>
    </source>
</reference>
<dbReference type="AlphaFoldDB" id="A0A3M7QLE6"/>